<evidence type="ECO:0000313" key="2">
    <source>
        <dbReference type="EMBL" id="GJM97938.1"/>
    </source>
</evidence>
<reference evidence="2" key="2">
    <citation type="submission" date="2021-12" db="EMBL/GenBank/DDBJ databases">
        <title>Resequencing data analysis of finger millet.</title>
        <authorList>
            <person name="Hatakeyama M."/>
            <person name="Aluri S."/>
            <person name="Balachadran M.T."/>
            <person name="Sivarajan S.R."/>
            <person name="Poveda L."/>
            <person name="Shimizu-Inatsugi R."/>
            <person name="Schlapbach R."/>
            <person name="Sreeman S.M."/>
            <person name="Shimizu K.K."/>
        </authorList>
    </citation>
    <scope>NUCLEOTIDE SEQUENCE</scope>
</reference>
<sequence>METARTASRLGSHPPRTGRGKRRPPAARTVDGELVLLLDGSGCASYSTGAVEGRTRWLGPATRPACSVACLQLICVAAPLLARLSRPAHEARPPYLLRSRMRCFAPLLLPCAAK</sequence>
<name>A0AAV5CHW9_ELECO</name>
<dbReference type="EMBL" id="BQKI01000007">
    <property type="protein sequence ID" value="GJM97938.1"/>
    <property type="molecule type" value="Genomic_DNA"/>
</dbReference>
<dbReference type="AlphaFoldDB" id="A0AAV5CHW9"/>
<organism evidence="2 3">
    <name type="scientific">Eleusine coracana subsp. coracana</name>
    <dbReference type="NCBI Taxonomy" id="191504"/>
    <lineage>
        <taxon>Eukaryota</taxon>
        <taxon>Viridiplantae</taxon>
        <taxon>Streptophyta</taxon>
        <taxon>Embryophyta</taxon>
        <taxon>Tracheophyta</taxon>
        <taxon>Spermatophyta</taxon>
        <taxon>Magnoliopsida</taxon>
        <taxon>Liliopsida</taxon>
        <taxon>Poales</taxon>
        <taxon>Poaceae</taxon>
        <taxon>PACMAD clade</taxon>
        <taxon>Chloridoideae</taxon>
        <taxon>Cynodonteae</taxon>
        <taxon>Eleusininae</taxon>
        <taxon>Eleusine</taxon>
    </lineage>
</organism>
<evidence type="ECO:0000256" key="1">
    <source>
        <dbReference type="SAM" id="MobiDB-lite"/>
    </source>
</evidence>
<evidence type="ECO:0000313" key="3">
    <source>
        <dbReference type="Proteomes" id="UP001054889"/>
    </source>
</evidence>
<reference evidence="2" key="1">
    <citation type="journal article" date="2018" name="DNA Res.">
        <title>Multiple hybrid de novo genome assembly of finger millet, an orphan allotetraploid crop.</title>
        <authorList>
            <person name="Hatakeyama M."/>
            <person name="Aluri S."/>
            <person name="Balachadran M.T."/>
            <person name="Sivarajan S.R."/>
            <person name="Patrignani A."/>
            <person name="Gruter S."/>
            <person name="Poveda L."/>
            <person name="Shimizu-Inatsugi R."/>
            <person name="Baeten J."/>
            <person name="Francoijs K.J."/>
            <person name="Nataraja K.N."/>
            <person name="Reddy Y.A.N."/>
            <person name="Phadnis S."/>
            <person name="Ravikumar R.L."/>
            <person name="Schlapbach R."/>
            <person name="Sreeman S.M."/>
            <person name="Shimizu K.K."/>
        </authorList>
    </citation>
    <scope>NUCLEOTIDE SEQUENCE</scope>
</reference>
<proteinExistence type="predicted"/>
<protein>
    <submittedName>
        <fullName evidence="2">Uncharacterized protein</fullName>
    </submittedName>
</protein>
<comment type="caution">
    <text evidence="2">The sequence shown here is derived from an EMBL/GenBank/DDBJ whole genome shotgun (WGS) entry which is preliminary data.</text>
</comment>
<gene>
    <name evidence="2" type="primary">ga14903</name>
    <name evidence="2" type="ORF">PR202_ga14903</name>
</gene>
<accession>A0AAV5CHW9</accession>
<keyword evidence="3" id="KW-1185">Reference proteome</keyword>
<dbReference type="Proteomes" id="UP001054889">
    <property type="component" value="Unassembled WGS sequence"/>
</dbReference>
<feature type="region of interest" description="Disordered" evidence="1">
    <location>
        <begin position="1"/>
        <end position="28"/>
    </location>
</feature>
<feature type="compositionally biased region" description="Basic residues" evidence="1">
    <location>
        <begin position="16"/>
        <end position="25"/>
    </location>
</feature>